<organism evidence="1 2">
    <name type="scientific">Macrostomum lignano</name>
    <dbReference type="NCBI Taxonomy" id="282301"/>
    <lineage>
        <taxon>Eukaryota</taxon>
        <taxon>Metazoa</taxon>
        <taxon>Spiralia</taxon>
        <taxon>Lophotrochozoa</taxon>
        <taxon>Platyhelminthes</taxon>
        <taxon>Rhabditophora</taxon>
        <taxon>Macrostomorpha</taxon>
        <taxon>Macrostomida</taxon>
        <taxon>Macrostomidae</taxon>
        <taxon>Macrostomum</taxon>
    </lineage>
</organism>
<reference evidence="2" key="1">
    <citation type="submission" date="2016-11" db="UniProtKB">
        <authorList>
            <consortium name="WormBaseParasite"/>
        </authorList>
    </citation>
    <scope>IDENTIFICATION</scope>
</reference>
<dbReference type="Proteomes" id="UP000095280">
    <property type="component" value="Unplaced"/>
</dbReference>
<evidence type="ECO:0000313" key="1">
    <source>
        <dbReference type="Proteomes" id="UP000095280"/>
    </source>
</evidence>
<accession>A0A1I8FWT1</accession>
<proteinExistence type="predicted"/>
<dbReference type="AlphaFoldDB" id="A0A1I8FWT1"/>
<sequence>VEVHVGQHVRQRVLRAHAALGDVADLIDEVGYGECFIKYFNLSGVTPPQFAHPLHSHPDGFDFRSPFIERSENVKDHWGLRNAFRSILGSNADRKHAALLRRCFSLRFRLCFSLRVRWRFSLLQS</sequence>
<dbReference type="WBParaSite" id="maker-uti_cns_0000242-snap-gene-2.6-mRNA-1">
    <property type="protein sequence ID" value="maker-uti_cns_0000242-snap-gene-2.6-mRNA-1"/>
    <property type="gene ID" value="maker-uti_cns_0000242-snap-gene-2.6"/>
</dbReference>
<name>A0A1I8FWT1_9PLAT</name>
<keyword evidence="1" id="KW-1185">Reference proteome</keyword>
<evidence type="ECO:0000313" key="2">
    <source>
        <dbReference type="WBParaSite" id="maker-uti_cns_0000242-snap-gene-2.6-mRNA-1"/>
    </source>
</evidence>
<protein>
    <submittedName>
        <fullName evidence="2">Choline/ethanolamine kinase</fullName>
    </submittedName>
</protein>